<dbReference type="GO" id="GO:0016788">
    <property type="term" value="F:hydrolase activity, acting on ester bonds"/>
    <property type="evidence" value="ECO:0007669"/>
    <property type="project" value="InterPro"/>
</dbReference>
<dbReference type="Pfam" id="PF00657">
    <property type="entry name" value="Lipase_GDSL"/>
    <property type="match status" value="1"/>
</dbReference>
<dbReference type="CDD" id="cd01846">
    <property type="entry name" value="fatty_acyltransferase_like"/>
    <property type="match status" value="1"/>
</dbReference>
<dbReference type="InterPro" id="IPR036514">
    <property type="entry name" value="SGNH_hydro_sf"/>
</dbReference>
<keyword evidence="4" id="KW-1185">Reference proteome</keyword>
<dbReference type="PANTHER" id="PTHR45648:SF85">
    <property type="entry name" value="A, PUTATIVE (AFU_ORTHOLOGUE AFUA_2G10760)-RELATED"/>
    <property type="match status" value="1"/>
</dbReference>
<accession>A0A8H6G5Q3</accession>
<keyword evidence="2" id="KW-0732">Signal</keyword>
<reference evidence="3 4" key="1">
    <citation type="journal article" date="2020" name="Genomics">
        <title>Complete, high-quality genomes from long-read metagenomic sequencing of two wolf lichen thalli reveals enigmatic genome architecture.</title>
        <authorList>
            <person name="McKenzie S.K."/>
            <person name="Walston R.F."/>
            <person name="Allen J.L."/>
        </authorList>
    </citation>
    <scope>NUCLEOTIDE SEQUENCE [LARGE SCALE GENOMIC DNA]</scope>
    <source>
        <strain evidence="3">WasteWater2</strain>
    </source>
</reference>
<proteinExistence type="predicted"/>
<evidence type="ECO:0000313" key="3">
    <source>
        <dbReference type="EMBL" id="KAF6241050.1"/>
    </source>
</evidence>
<sequence length="369" mass="40838">MSLLMSLALAFLAMASQGTGQFTVEPQPYCHPVAGNFSNNADYWLHATPVLRAHWCFDYAPLVRRQYTDYWIGWKNISFLFAFGDSYTSTSFNIAGKQPSLSNPLGNPSYPGSTSADGPNYIDFLTTTYNESYIQAYNLGYGGATIDDSIVMSGFGTSVHSFQDQVENEFLHTYVNNSKVPWTASNSLFTIFFGVNDVTNSFAPFASHNDSVNYELVKAYESLVDKLYAAGARNFLFMNVPPVDRSPGTLEMGSVDQSAEASFIGAFNFRLGALVYNLALRHADTTLFTFDTNFLFTRVLDDPMQFGETAGYLNTTNYCATYENGTSSLTSLDPSCGIAVDQYFWLNSLHPTYPMHNFMGSQIAKILSG</sequence>
<organism evidence="3 4">
    <name type="scientific">Letharia columbiana</name>
    <dbReference type="NCBI Taxonomy" id="112416"/>
    <lineage>
        <taxon>Eukaryota</taxon>
        <taxon>Fungi</taxon>
        <taxon>Dikarya</taxon>
        <taxon>Ascomycota</taxon>
        <taxon>Pezizomycotina</taxon>
        <taxon>Lecanoromycetes</taxon>
        <taxon>OSLEUM clade</taxon>
        <taxon>Lecanoromycetidae</taxon>
        <taxon>Lecanorales</taxon>
        <taxon>Lecanorineae</taxon>
        <taxon>Parmeliaceae</taxon>
        <taxon>Letharia</taxon>
    </lineage>
</organism>
<dbReference type="AlphaFoldDB" id="A0A8H6G5Q3"/>
<dbReference type="SUPFAM" id="SSF52266">
    <property type="entry name" value="SGNH hydrolase"/>
    <property type="match status" value="1"/>
</dbReference>
<keyword evidence="1" id="KW-0378">Hydrolase</keyword>
<name>A0A8H6G5Q3_9LECA</name>
<dbReference type="InterPro" id="IPR051058">
    <property type="entry name" value="GDSL_Est/Lipase"/>
</dbReference>
<dbReference type="Proteomes" id="UP000578531">
    <property type="component" value="Unassembled WGS sequence"/>
</dbReference>
<protein>
    <submittedName>
        <fullName evidence="3">Uncharacterized protein</fullName>
    </submittedName>
</protein>
<dbReference type="OrthoDB" id="1600564at2759"/>
<evidence type="ECO:0000313" key="4">
    <source>
        <dbReference type="Proteomes" id="UP000578531"/>
    </source>
</evidence>
<feature type="signal peptide" evidence="2">
    <location>
        <begin position="1"/>
        <end position="20"/>
    </location>
</feature>
<comment type="caution">
    <text evidence="3">The sequence shown here is derived from an EMBL/GenBank/DDBJ whole genome shotgun (WGS) entry which is preliminary data.</text>
</comment>
<dbReference type="Gene3D" id="3.40.50.1110">
    <property type="entry name" value="SGNH hydrolase"/>
    <property type="match status" value="1"/>
</dbReference>
<evidence type="ECO:0000256" key="1">
    <source>
        <dbReference type="ARBA" id="ARBA00022801"/>
    </source>
</evidence>
<dbReference type="PANTHER" id="PTHR45648">
    <property type="entry name" value="GDSL LIPASE/ACYLHYDROLASE FAMILY PROTEIN (AFU_ORTHOLOGUE AFUA_4G14700)"/>
    <property type="match status" value="1"/>
</dbReference>
<gene>
    <name evidence="3" type="ORF">HO173_000844</name>
</gene>
<dbReference type="InterPro" id="IPR001087">
    <property type="entry name" value="GDSL"/>
</dbReference>
<dbReference type="GeneID" id="59282522"/>
<evidence type="ECO:0000256" key="2">
    <source>
        <dbReference type="SAM" id="SignalP"/>
    </source>
</evidence>
<feature type="chain" id="PRO_5034380112" evidence="2">
    <location>
        <begin position="21"/>
        <end position="369"/>
    </location>
</feature>
<dbReference type="RefSeq" id="XP_037170298.1">
    <property type="nucleotide sequence ID" value="XM_037302791.1"/>
</dbReference>
<dbReference type="EMBL" id="JACCJC010000002">
    <property type="protein sequence ID" value="KAF6241050.1"/>
    <property type="molecule type" value="Genomic_DNA"/>
</dbReference>